<evidence type="ECO:0000259" key="2">
    <source>
        <dbReference type="Pfam" id="PF01301"/>
    </source>
</evidence>
<dbReference type="Gene3D" id="3.20.20.80">
    <property type="entry name" value="Glycosidases"/>
    <property type="match status" value="1"/>
</dbReference>
<evidence type="ECO:0000256" key="1">
    <source>
        <dbReference type="ARBA" id="ARBA00009809"/>
    </source>
</evidence>
<dbReference type="SUPFAM" id="SSF51445">
    <property type="entry name" value="(Trans)glycosidases"/>
    <property type="match status" value="1"/>
</dbReference>
<name>A0A015KJV4_RHIIW</name>
<dbReference type="GO" id="GO:0004553">
    <property type="term" value="F:hydrolase activity, hydrolyzing O-glycosyl compounds"/>
    <property type="evidence" value="ECO:0007669"/>
    <property type="project" value="InterPro"/>
</dbReference>
<evidence type="ECO:0000313" key="4">
    <source>
        <dbReference type="Proteomes" id="UP000022910"/>
    </source>
</evidence>
<dbReference type="PRINTS" id="PR00742">
    <property type="entry name" value="GLHYDRLASE35"/>
</dbReference>
<protein>
    <recommendedName>
        <fullName evidence="2">Glycoside hydrolase 35 catalytic domain-containing protein</fullName>
    </recommendedName>
</protein>
<dbReference type="PANTHER" id="PTHR23421">
    <property type="entry name" value="BETA-GALACTOSIDASE RELATED"/>
    <property type="match status" value="1"/>
</dbReference>
<dbReference type="InterPro" id="IPR017853">
    <property type="entry name" value="GH"/>
</dbReference>
<dbReference type="InterPro" id="IPR001944">
    <property type="entry name" value="Glycoside_Hdrlase_35"/>
</dbReference>
<gene>
    <name evidence="3" type="ORF">RirG_001180</name>
</gene>
<dbReference type="AlphaFoldDB" id="A0A015KJV4"/>
<dbReference type="Pfam" id="PF01301">
    <property type="entry name" value="Glyco_hydro_35"/>
    <property type="match status" value="1"/>
</dbReference>
<reference evidence="3 4" key="1">
    <citation type="submission" date="2014-02" db="EMBL/GenBank/DDBJ databases">
        <title>Single nucleus genome sequencing reveals high similarity among nuclei of an endomycorrhizal fungus.</title>
        <authorList>
            <person name="Lin K."/>
            <person name="Geurts R."/>
            <person name="Zhang Z."/>
            <person name="Limpens E."/>
            <person name="Saunders D.G."/>
            <person name="Mu D."/>
            <person name="Pang E."/>
            <person name="Cao H."/>
            <person name="Cha H."/>
            <person name="Lin T."/>
            <person name="Zhou Q."/>
            <person name="Shang Y."/>
            <person name="Li Y."/>
            <person name="Ivanov S."/>
            <person name="Sharma T."/>
            <person name="Velzen R.V."/>
            <person name="Ruijter N.D."/>
            <person name="Aanen D.K."/>
            <person name="Win J."/>
            <person name="Kamoun S."/>
            <person name="Bisseling T."/>
            <person name="Huang S."/>
        </authorList>
    </citation>
    <scope>NUCLEOTIDE SEQUENCE [LARGE SCALE GENOMIC DNA]</scope>
    <source>
        <strain evidence="4">DAOM197198w</strain>
    </source>
</reference>
<dbReference type="OrthoDB" id="1657402at2759"/>
<feature type="domain" description="Glycoside hydrolase 35 catalytic" evidence="2">
    <location>
        <begin position="16"/>
        <end position="113"/>
    </location>
</feature>
<dbReference type="STRING" id="1432141.A0A015KJV4"/>
<accession>A0A015KJV4</accession>
<sequence length="273" mass="30836">MVNALDHLEKEVRSFGHDAAKSPIFIPELQGGWYTSYKSKHTFDDIYNFYGDRFTRIVYDSVLAQGCTMLSFYMVYGGTNWGTLGDIDGTTSYDYSACIRESGYISARLRNLRLGLFFARSFSDVFAKTVRVKNPNIRASIKNVFNLQRRAVVDSGEESNAVVFTFLRNFSKTESPKFELFVNYIGAQGKKVLFGMQCYLPYKSSFIALGNYVTSTGLKLIFSSIPIHLRILHPPSGSDPGREIWIIPVNDGGEFAFEGEINVDGKEQIIIFF</sequence>
<evidence type="ECO:0000313" key="3">
    <source>
        <dbReference type="EMBL" id="EXX79900.1"/>
    </source>
</evidence>
<dbReference type="HOGENOM" id="CLU_1019945_0_0_1"/>
<proteinExistence type="inferred from homology"/>
<dbReference type="Proteomes" id="UP000022910">
    <property type="component" value="Unassembled WGS sequence"/>
</dbReference>
<dbReference type="EMBL" id="JEMT01000749">
    <property type="protein sequence ID" value="EXX79900.1"/>
    <property type="molecule type" value="Genomic_DNA"/>
</dbReference>
<dbReference type="InterPro" id="IPR031330">
    <property type="entry name" value="Gly_Hdrlase_35_cat"/>
</dbReference>
<comment type="caution">
    <text evidence="3">The sequence shown here is derived from an EMBL/GenBank/DDBJ whole genome shotgun (WGS) entry which is preliminary data.</text>
</comment>
<organism evidence="3 4">
    <name type="scientific">Rhizophagus irregularis (strain DAOM 197198w)</name>
    <name type="common">Glomus intraradices</name>
    <dbReference type="NCBI Taxonomy" id="1432141"/>
    <lineage>
        <taxon>Eukaryota</taxon>
        <taxon>Fungi</taxon>
        <taxon>Fungi incertae sedis</taxon>
        <taxon>Mucoromycota</taxon>
        <taxon>Glomeromycotina</taxon>
        <taxon>Glomeromycetes</taxon>
        <taxon>Glomerales</taxon>
        <taxon>Glomeraceae</taxon>
        <taxon>Rhizophagus</taxon>
    </lineage>
</organism>
<dbReference type="GO" id="GO:0005975">
    <property type="term" value="P:carbohydrate metabolic process"/>
    <property type="evidence" value="ECO:0007669"/>
    <property type="project" value="InterPro"/>
</dbReference>
<keyword evidence="4" id="KW-1185">Reference proteome</keyword>
<comment type="similarity">
    <text evidence="1">Belongs to the glycosyl hydrolase 35 family.</text>
</comment>